<evidence type="ECO:0000256" key="4">
    <source>
        <dbReference type="ARBA" id="ARBA00023136"/>
    </source>
</evidence>
<feature type="region of interest" description="Disordered" evidence="5">
    <location>
        <begin position="534"/>
        <end position="571"/>
    </location>
</feature>
<feature type="transmembrane region" description="Helical" evidence="6">
    <location>
        <begin position="109"/>
        <end position="128"/>
    </location>
</feature>
<evidence type="ECO:0000256" key="3">
    <source>
        <dbReference type="ARBA" id="ARBA00022989"/>
    </source>
</evidence>
<dbReference type="AlphaFoldDB" id="A0A8J8Q9G0"/>
<feature type="transmembrane region" description="Helical" evidence="6">
    <location>
        <begin position="6"/>
        <end position="26"/>
    </location>
</feature>
<evidence type="ECO:0000256" key="1">
    <source>
        <dbReference type="ARBA" id="ARBA00004141"/>
    </source>
</evidence>
<proteinExistence type="predicted"/>
<feature type="transmembrane region" description="Helical" evidence="6">
    <location>
        <begin position="328"/>
        <end position="350"/>
    </location>
</feature>
<comment type="caution">
    <text evidence="8">The sequence shown here is derived from an EMBL/GenBank/DDBJ whole genome shotgun (WGS) entry which is preliminary data.</text>
</comment>
<dbReference type="SUPFAM" id="SSF144091">
    <property type="entry name" value="Rhomboid-like"/>
    <property type="match status" value="1"/>
</dbReference>
<keyword evidence="3 6" id="KW-1133">Transmembrane helix</keyword>
<feature type="compositionally biased region" description="Basic and acidic residues" evidence="5">
    <location>
        <begin position="554"/>
        <end position="564"/>
    </location>
</feature>
<feature type="transmembrane region" description="Helical" evidence="6">
    <location>
        <begin position="78"/>
        <end position="97"/>
    </location>
</feature>
<sequence>MAWDGFTAWSWQLAVLLSLLVSLLVLRRIIRPQGRWSRTLRERFLLGVPWGSILTIVGVLSVYLFVQGGFWHWDRPVTMAFTASSYLYPMGVLFAAFSHSHPGHLLNNLTSALVFAPLAEYVWGHYAHEGKATPDSRPALELRWTNPWIRAFVLFPGAIFLVGLATALFSWGPVIGFSGVVFAFMGFTLVHYPFLTIVAMVARRGVRALVNTLAEPVVVAETTVEFAQPWWSGTAVQGHILGFLIGILFGVLLAWRRNERPDPLELWIASVLAGLWLSLWTFWWIRGPETFVLYGALGVIAVLALSLAITVAVSATDRPIYGRITRRSAVVSILLALLVVMSLVAVPLNLVAVESDDRDRALAVDEYTVFYTEETEDKRVSYVDLTLFGETTDLTTSGVIVVNENRHTWHRALSADELRAYGDARVTVGGLGWQSIVDVDRTGWDVAGNETAYHVHLEHEGERVHAFESGSVEAEPIVDDRRIALVAEGGEFSLEVEHDGTVERAPIPDENELVTANEIAFVRENGAIVAESGETRVTVAERETYDDDEPPDENGDRLRVEDRPASITNTS</sequence>
<dbReference type="GO" id="GO:0006508">
    <property type="term" value="P:proteolysis"/>
    <property type="evidence" value="ECO:0007669"/>
    <property type="project" value="UniProtKB-KW"/>
</dbReference>
<dbReference type="Proteomes" id="UP000766904">
    <property type="component" value="Unassembled WGS sequence"/>
</dbReference>
<evidence type="ECO:0000259" key="7">
    <source>
        <dbReference type="Pfam" id="PF01694"/>
    </source>
</evidence>
<keyword evidence="4 6" id="KW-0472">Membrane</keyword>
<dbReference type="EMBL" id="PHNJ01000002">
    <property type="protein sequence ID" value="TYL39765.1"/>
    <property type="molecule type" value="Genomic_DNA"/>
</dbReference>
<keyword evidence="8" id="KW-0645">Protease</keyword>
<organism evidence="8 9">
    <name type="scientific">Natronococcus pandeyae</name>
    <dbReference type="NCBI Taxonomy" id="2055836"/>
    <lineage>
        <taxon>Archaea</taxon>
        <taxon>Methanobacteriati</taxon>
        <taxon>Methanobacteriota</taxon>
        <taxon>Stenosarchaea group</taxon>
        <taxon>Halobacteria</taxon>
        <taxon>Halobacteriales</taxon>
        <taxon>Natrialbaceae</taxon>
        <taxon>Natronococcus</taxon>
    </lineage>
</organism>
<evidence type="ECO:0000256" key="6">
    <source>
        <dbReference type="SAM" id="Phobius"/>
    </source>
</evidence>
<gene>
    <name evidence="8" type="ORF">CV102_05635</name>
</gene>
<reference evidence="8" key="1">
    <citation type="submission" date="2017-11" db="EMBL/GenBank/DDBJ databases">
        <authorList>
            <person name="Kajale S.C."/>
            <person name="Sharma A."/>
        </authorList>
    </citation>
    <scope>NUCLEOTIDE SEQUENCE</scope>
    <source>
        <strain evidence="8">LS1_42</strain>
    </source>
</reference>
<name>A0A8J8Q9G0_9EURY</name>
<feature type="compositionally biased region" description="Acidic residues" evidence="5">
    <location>
        <begin position="544"/>
        <end position="553"/>
    </location>
</feature>
<keyword evidence="8" id="KW-0378">Hydrolase</keyword>
<evidence type="ECO:0000256" key="5">
    <source>
        <dbReference type="SAM" id="MobiDB-lite"/>
    </source>
</evidence>
<feature type="transmembrane region" description="Helical" evidence="6">
    <location>
        <begin position="236"/>
        <end position="254"/>
    </location>
</feature>
<dbReference type="InterPro" id="IPR022764">
    <property type="entry name" value="Peptidase_S54_rhomboid_dom"/>
</dbReference>
<dbReference type="Pfam" id="PF01694">
    <property type="entry name" value="Rhomboid"/>
    <property type="match status" value="1"/>
</dbReference>
<evidence type="ECO:0000313" key="8">
    <source>
        <dbReference type="EMBL" id="TYL39765.1"/>
    </source>
</evidence>
<feature type="domain" description="Peptidase S54 rhomboid" evidence="7">
    <location>
        <begin position="151"/>
        <end position="255"/>
    </location>
</feature>
<accession>A0A8J8Q9G0</accession>
<protein>
    <submittedName>
        <fullName evidence="8">Rhomboid family intramembrane serine protease</fullName>
    </submittedName>
</protein>
<dbReference type="OrthoDB" id="205691at2157"/>
<comment type="subcellular location">
    <subcellularLocation>
        <location evidence="1">Membrane</location>
        <topology evidence="1">Multi-pass membrane protein</topology>
    </subcellularLocation>
</comment>
<feature type="transmembrane region" description="Helical" evidence="6">
    <location>
        <begin position="148"/>
        <end position="169"/>
    </location>
</feature>
<keyword evidence="2 6" id="KW-0812">Transmembrane</keyword>
<dbReference type="InterPro" id="IPR035952">
    <property type="entry name" value="Rhomboid-like_sf"/>
</dbReference>
<dbReference type="RefSeq" id="WP_148856896.1">
    <property type="nucleotide sequence ID" value="NZ_PHNJ01000002.1"/>
</dbReference>
<evidence type="ECO:0000313" key="9">
    <source>
        <dbReference type="Proteomes" id="UP000766904"/>
    </source>
</evidence>
<keyword evidence="9" id="KW-1185">Reference proteome</keyword>
<dbReference type="GO" id="GO:0016020">
    <property type="term" value="C:membrane"/>
    <property type="evidence" value="ECO:0007669"/>
    <property type="project" value="UniProtKB-SubCell"/>
</dbReference>
<feature type="transmembrane region" description="Helical" evidence="6">
    <location>
        <begin position="266"/>
        <end position="285"/>
    </location>
</feature>
<dbReference type="GO" id="GO:0004252">
    <property type="term" value="F:serine-type endopeptidase activity"/>
    <property type="evidence" value="ECO:0007669"/>
    <property type="project" value="InterPro"/>
</dbReference>
<evidence type="ECO:0000256" key="2">
    <source>
        <dbReference type="ARBA" id="ARBA00022692"/>
    </source>
</evidence>
<feature type="transmembrane region" description="Helical" evidence="6">
    <location>
        <begin position="47"/>
        <end position="66"/>
    </location>
</feature>
<feature type="transmembrane region" description="Helical" evidence="6">
    <location>
        <begin position="291"/>
        <end position="316"/>
    </location>
</feature>
<dbReference type="Gene3D" id="1.20.1540.10">
    <property type="entry name" value="Rhomboid-like"/>
    <property type="match status" value="1"/>
</dbReference>
<feature type="transmembrane region" description="Helical" evidence="6">
    <location>
        <begin position="181"/>
        <end position="202"/>
    </location>
</feature>